<name>K1RW31_MAGGI</name>
<keyword evidence="5" id="KW-0472">Membrane</keyword>
<dbReference type="EMBL" id="JH817316">
    <property type="protein sequence ID" value="EKC39036.1"/>
    <property type="molecule type" value="Genomic_DNA"/>
</dbReference>
<accession>K1RW31</accession>
<evidence type="ECO:0000256" key="1">
    <source>
        <dbReference type="ARBA" id="ARBA00004141"/>
    </source>
</evidence>
<proteinExistence type="predicted"/>
<evidence type="ECO:0000259" key="8">
    <source>
        <dbReference type="PROSITE" id="PS50262"/>
    </source>
</evidence>
<dbReference type="GO" id="GO:0016020">
    <property type="term" value="C:membrane"/>
    <property type="evidence" value="ECO:0007669"/>
    <property type="project" value="UniProtKB-SubCell"/>
</dbReference>
<gene>
    <name evidence="9" type="ORF">CGI_10010338</name>
</gene>
<organism evidence="9">
    <name type="scientific">Magallana gigas</name>
    <name type="common">Pacific oyster</name>
    <name type="synonym">Crassostrea gigas</name>
    <dbReference type="NCBI Taxonomy" id="29159"/>
    <lineage>
        <taxon>Eukaryota</taxon>
        <taxon>Metazoa</taxon>
        <taxon>Spiralia</taxon>
        <taxon>Lophotrochozoa</taxon>
        <taxon>Mollusca</taxon>
        <taxon>Bivalvia</taxon>
        <taxon>Autobranchia</taxon>
        <taxon>Pteriomorphia</taxon>
        <taxon>Ostreida</taxon>
        <taxon>Ostreoidea</taxon>
        <taxon>Ostreidae</taxon>
        <taxon>Magallana</taxon>
    </lineage>
</organism>
<dbReference type="AlphaFoldDB" id="K1RW31"/>
<keyword evidence="4" id="KW-0297">G-protein coupled receptor</keyword>
<evidence type="ECO:0000256" key="4">
    <source>
        <dbReference type="ARBA" id="ARBA00023040"/>
    </source>
</evidence>
<comment type="subcellular location">
    <subcellularLocation>
        <location evidence="1">Membrane</location>
        <topology evidence="1">Multi-pass membrane protein</topology>
    </subcellularLocation>
</comment>
<evidence type="ECO:0000313" key="9">
    <source>
        <dbReference type="EMBL" id="EKC39036.1"/>
    </source>
</evidence>
<dbReference type="PROSITE" id="PS50262">
    <property type="entry name" value="G_PROTEIN_RECEP_F1_2"/>
    <property type="match status" value="1"/>
</dbReference>
<dbReference type="GO" id="GO:0004930">
    <property type="term" value="F:G protein-coupled receptor activity"/>
    <property type="evidence" value="ECO:0007669"/>
    <property type="project" value="UniProtKB-KW"/>
</dbReference>
<dbReference type="InParanoid" id="K1RW31"/>
<evidence type="ECO:0000256" key="3">
    <source>
        <dbReference type="ARBA" id="ARBA00022989"/>
    </source>
</evidence>
<dbReference type="InterPro" id="IPR000276">
    <property type="entry name" value="GPCR_Rhodpsn"/>
</dbReference>
<evidence type="ECO:0000256" key="7">
    <source>
        <dbReference type="ARBA" id="ARBA00023224"/>
    </source>
</evidence>
<dbReference type="HOGENOM" id="CLU_1733258_0_0_1"/>
<evidence type="ECO:0000256" key="6">
    <source>
        <dbReference type="ARBA" id="ARBA00023170"/>
    </source>
</evidence>
<feature type="domain" description="G-protein coupled receptors family 1 profile" evidence="8">
    <location>
        <begin position="44"/>
        <end position="151"/>
    </location>
</feature>
<dbReference type="PRINTS" id="PR00237">
    <property type="entry name" value="GPCRRHODOPSN"/>
</dbReference>
<dbReference type="PANTHER" id="PTHR24243">
    <property type="entry name" value="G-PROTEIN COUPLED RECEPTOR"/>
    <property type="match status" value="1"/>
</dbReference>
<reference evidence="9" key="1">
    <citation type="journal article" date="2012" name="Nature">
        <title>The oyster genome reveals stress adaptation and complexity of shell formation.</title>
        <authorList>
            <person name="Zhang G."/>
            <person name="Fang X."/>
            <person name="Guo X."/>
            <person name="Li L."/>
            <person name="Luo R."/>
            <person name="Xu F."/>
            <person name="Yang P."/>
            <person name="Zhang L."/>
            <person name="Wang X."/>
            <person name="Qi H."/>
            <person name="Xiong Z."/>
            <person name="Que H."/>
            <person name="Xie Y."/>
            <person name="Holland P.W."/>
            <person name="Paps J."/>
            <person name="Zhu Y."/>
            <person name="Wu F."/>
            <person name="Chen Y."/>
            <person name="Wang J."/>
            <person name="Peng C."/>
            <person name="Meng J."/>
            <person name="Yang L."/>
            <person name="Liu J."/>
            <person name="Wen B."/>
            <person name="Zhang N."/>
            <person name="Huang Z."/>
            <person name="Zhu Q."/>
            <person name="Feng Y."/>
            <person name="Mount A."/>
            <person name="Hedgecock D."/>
            <person name="Xu Z."/>
            <person name="Liu Y."/>
            <person name="Domazet-Loso T."/>
            <person name="Du Y."/>
            <person name="Sun X."/>
            <person name="Zhang S."/>
            <person name="Liu B."/>
            <person name="Cheng P."/>
            <person name="Jiang X."/>
            <person name="Li J."/>
            <person name="Fan D."/>
            <person name="Wang W."/>
            <person name="Fu W."/>
            <person name="Wang T."/>
            <person name="Wang B."/>
            <person name="Zhang J."/>
            <person name="Peng Z."/>
            <person name="Li Y."/>
            <person name="Li N."/>
            <person name="Wang J."/>
            <person name="Chen M."/>
            <person name="He Y."/>
            <person name="Tan F."/>
            <person name="Song X."/>
            <person name="Zheng Q."/>
            <person name="Huang R."/>
            <person name="Yang H."/>
            <person name="Du X."/>
            <person name="Chen L."/>
            <person name="Yang M."/>
            <person name="Gaffney P.M."/>
            <person name="Wang S."/>
            <person name="Luo L."/>
            <person name="She Z."/>
            <person name="Ming Y."/>
            <person name="Huang W."/>
            <person name="Zhang S."/>
            <person name="Huang B."/>
            <person name="Zhang Y."/>
            <person name="Qu T."/>
            <person name="Ni P."/>
            <person name="Miao G."/>
            <person name="Wang J."/>
            <person name="Wang Q."/>
            <person name="Steinberg C.E."/>
            <person name="Wang H."/>
            <person name="Li N."/>
            <person name="Qian L."/>
            <person name="Zhang G."/>
            <person name="Li Y."/>
            <person name="Yang H."/>
            <person name="Liu X."/>
            <person name="Wang J."/>
            <person name="Yin Y."/>
            <person name="Wang J."/>
        </authorList>
    </citation>
    <scope>NUCLEOTIDE SEQUENCE [LARGE SCALE GENOMIC DNA]</scope>
    <source>
        <strain evidence="9">05x7-T-G4-1.051#20</strain>
    </source>
</reference>
<keyword evidence="7" id="KW-0807">Transducer</keyword>
<keyword evidence="2" id="KW-0812">Transmembrane</keyword>
<dbReference type="SUPFAM" id="SSF81321">
    <property type="entry name" value="Family A G protein-coupled receptor-like"/>
    <property type="match status" value="1"/>
</dbReference>
<sequence length="151" mass="16826">MDIVDTSGNLSAEVRLAEISKEISRVLLPNTVFLALCIFIGVLGNAIVVFVYTVRLGGEGEGRYFVPYLALVDAFSVSSSAGFNLSFNLFPVKYNDETLCKCSWFLGYLTTVMSVLLLPVIAVQRYLKICKPLGRQMSLPWKRLLVFLTFL</sequence>
<dbReference type="Gene3D" id="1.20.1070.10">
    <property type="entry name" value="Rhodopsin 7-helix transmembrane proteins"/>
    <property type="match status" value="1"/>
</dbReference>
<keyword evidence="3" id="KW-1133">Transmembrane helix</keyword>
<dbReference type="Pfam" id="PF00001">
    <property type="entry name" value="7tm_1"/>
    <property type="match status" value="1"/>
</dbReference>
<evidence type="ECO:0000256" key="2">
    <source>
        <dbReference type="ARBA" id="ARBA00022692"/>
    </source>
</evidence>
<dbReference type="InterPro" id="IPR017452">
    <property type="entry name" value="GPCR_Rhodpsn_7TM"/>
</dbReference>
<protein>
    <recommendedName>
        <fullName evidence="8">G-protein coupled receptors family 1 profile domain-containing protein</fullName>
    </recommendedName>
</protein>
<keyword evidence="6" id="KW-0675">Receptor</keyword>
<dbReference type="CDD" id="cd00637">
    <property type="entry name" value="7tm_classA_rhodopsin-like"/>
    <property type="match status" value="1"/>
</dbReference>
<evidence type="ECO:0000256" key="5">
    <source>
        <dbReference type="ARBA" id="ARBA00023136"/>
    </source>
</evidence>
<dbReference type="PANTHER" id="PTHR24243:SF208">
    <property type="entry name" value="PYROKININ-1 RECEPTOR"/>
    <property type="match status" value="1"/>
</dbReference>